<protein>
    <submittedName>
        <fullName evidence="4">DUF4974 domain-containing protein</fullName>
    </submittedName>
</protein>
<dbReference type="EMBL" id="DXFT01000080">
    <property type="protein sequence ID" value="HIX03255.1"/>
    <property type="molecule type" value="Genomic_DNA"/>
</dbReference>
<dbReference type="Proteomes" id="UP000824202">
    <property type="component" value="Unassembled WGS sequence"/>
</dbReference>
<keyword evidence="1" id="KW-1133">Transmembrane helix</keyword>
<keyword evidence="1" id="KW-0812">Transmembrane</keyword>
<dbReference type="Pfam" id="PF04773">
    <property type="entry name" value="FecR"/>
    <property type="match status" value="1"/>
</dbReference>
<dbReference type="AlphaFoldDB" id="A0A9D1UZD4"/>
<comment type="caution">
    <text evidence="4">The sequence shown here is derived from an EMBL/GenBank/DDBJ whole genome shotgun (WGS) entry which is preliminary data.</text>
</comment>
<reference evidence="4" key="2">
    <citation type="submission" date="2021-04" db="EMBL/GenBank/DDBJ databases">
        <authorList>
            <person name="Gilroy R."/>
        </authorList>
    </citation>
    <scope>NUCLEOTIDE SEQUENCE</scope>
    <source>
        <strain evidence="4">23274</strain>
    </source>
</reference>
<dbReference type="PANTHER" id="PTHR30273:SF2">
    <property type="entry name" value="PROTEIN FECR"/>
    <property type="match status" value="1"/>
</dbReference>
<dbReference type="PANTHER" id="PTHR30273">
    <property type="entry name" value="PERIPLASMIC SIGNAL SENSOR AND SIGMA FACTOR ACTIVATOR FECR-RELATED"/>
    <property type="match status" value="1"/>
</dbReference>
<dbReference type="InterPro" id="IPR012373">
    <property type="entry name" value="Ferrdict_sens_TM"/>
</dbReference>
<keyword evidence="1" id="KW-0472">Membrane</keyword>
<evidence type="ECO:0000256" key="1">
    <source>
        <dbReference type="SAM" id="Phobius"/>
    </source>
</evidence>
<sequence length="390" mass="44783">METYNENNADIRLLKVLNGEASEKEIELFALWLEEGENRTYFNQMKELWNLLSGPKISERELQEEERRFLKYIRKRKQQRRQYRLLRWSAVAAVVAISMVVGIISLPADRKERAVQVPVQASMILPGDSKAILTTASGDQVALAGKEEQYVSIGQEDYVRSVEGRLIYADTLQQEEKLQYNRLSIPRGGEYTLVLSDGTEVILNSNTELTYPVRFGKKERVVSLSGEAFFQVKKDASRPFYVKVGEVTLRVYGTSFNVNTQDKNVIRTALVEGSVGIKGNGREYHMEPSQLAEFSKTGDFKSLHEVDIYPYIAWKEGMFVFEDWSLEDIMETLSLWYNVDVFYASEKIKGYHFTGHMPRYQQIDKILNAISRMVKVNFTITGRTIVVSSL</sequence>
<dbReference type="InterPro" id="IPR032508">
    <property type="entry name" value="FecR_C"/>
</dbReference>
<dbReference type="InterPro" id="IPR006860">
    <property type="entry name" value="FecR"/>
</dbReference>
<evidence type="ECO:0000259" key="3">
    <source>
        <dbReference type="Pfam" id="PF16344"/>
    </source>
</evidence>
<feature type="domain" description="FecR protein" evidence="2">
    <location>
        <begin position="183"/>
        <end position="275"/>
    </location>
</feature>
<gene>
    <name evidence="4" type="ORF">H9863_03945</name>
</gene>
<proteinExistence type="predicted"/>
<accession>A0A9D1UZD4</accession>
<evidence type="ECO:0000259" key="2">
    <source>
        <dbReference type="Pfam" id="PF04773"/>
    </source>
</evidence>
<feature type="transmembrane region" description="Helical" evidence="1">
    <location>
        <begin position="85"/>
        <end position="106"/>
    </location>
</feature>
<dbReference type="GO" id="GO:0016989">
    <property type="term" value="F:sigma factor antagonist activity"/>
    <property type="evidence" value="ECO:0007669"/>
    <property type="project" value="TreeGrafter"/>
</dbReference>
<feature type="domain" description="Protein FecR C-terminal" evidence="3">
    <location>
        <begin position="319"/>
        <end position="387"/>
    </location>
</feature>
<dbReference type="Gene3D" id="2.60.120.1440">
    <property type="match status" value="1"/>
</dbReference>
<dbReference type="Pfam" id="PF16344">
    <property type="entry name" value="FecR_C"/>
    <property type="match status" value="1"/>
</dbReference>
<name>A0A9D1UZD4_9BACT</name>
<evidence type="ECO:0000313" key="4">
    <source>
        <dbReference type="EMBL" id="HIX03255.1"/>
    </source>
</evidence>
<dbReference type="Gene3D" id="3.55.50.30">
    <property type="match status" value="1"/>
</dbReference>
<organism evidence="4 5">
    <name type="scientific">Candidatus Odoribacter faecigallinarum</name>
    <dbReference type="NCBI Taxonomy" id="2838706"/>
    <lineage>
        <taxon>Bacteria</taxon>
        <taxon>Pseudomonadati</taxon>
        <taxon>Bacteroidota</taxon>
        <taxon>Bacteroidia</taxon>
        <taxon>Bacteroidales</taxon>
        <taxon>Odoribacteraceae</taxon>
        <taxon>Odoribacter</taxon>
    </lineage>
</organism>
<reference evidence="4" key="1">
    <citation type="journal article" date="2021" name="PeerJ">
        <title>Extensive microbial diversity within the chicken gut microbiome revealed by metagenomics and culture.</title>
        <authorList>
            <person name="Gilroy R."/>
            <person name="Ravi A."/>
            <person name="Getino M."/>
            <person name="Pursley I."/>
            <person name="Horton D.L."/>
            <person name="Alikhan N.F."/>
            <person name="Baker D."/>
            <person name="Gharbi K."/>
            <person name="Hall N."/>
            <person name="Watson M."/>
            <person name="Adriaenssens E.M."/>
            <person name="Foster-Nyarko E."/>
            <person name="Jarju S."/>
            <person name="Secka A."/>
            <person name="Antonio M."/>
            <person name="Oren A."/>
            <person name="Chaudhuri R.R."/>
            <person name="La Ragione R."/>
            <person name="Hildebrand F."/>
            <person name="Pallen M.J."/>
        </authorList>
    </citation>
    <scope>NUCLEOTIDE SEQUENCE</scope>
    <source>
        <strain evidence="4">23274</strain>
    </source>
</reference>
<evidence type="ECO:0000313" key="5">
    <source>
        <dbReference type="Proteomes" id="UP000824202"/>
    </source>
</evidence>